<organism evidence="5 6">
    <name type="scientific">Tessaracoccus bendigoensis DSM 12906</name>
    <dbReference type="NCBI Taxonomy" id="1123357"/>
    <lineage>
        <taxon>Bacteria</taxon>
        <taxon>Bacillati</taxon>
        <taxon>Actinomycetota</taxon>
        <taxon>Actinomycetes</taxon>
        <taxon>Propionibacteriales</taxon>
        <taxon>Propionibacteriaceae</taxon>
        <taxon>Tessaracoccus</taxon>
    </lineage>
</organism>
<dbReference type="STRING" id="1123357.SAMN02745244_02844"/>
<dbReference type="Pfam" id="PF13377">
    <property type="entry name" value="Peripla_BP_3"/>
    <property type="match status" value="1"/>
</dbReference>
<dbReference type="Pfam" id="PF00356">
    <property type="entry name" value="LacI"/>
    <property type="match status" value="1"/>
</dbReference>
<dbReference type="EMBL" id="FQZG01000060">
    <property type="protein sequence ID" value="SHJ59232.1"/>
    <property type="molecule type" value="Genomic_DNA"/>
</dbReference>
<dbReference type="PANTHER" id="PTHR30146:SF153">
    <property type="entry name" value="LACTOSE OPERON REPRESSOR"/>
    <property type="match status" value="1"/>
</dbReference>
<proteinExistence type="predicted"/>
<dbReference type="Proteomes" id="UP000184512">
    <property type="component" value="Unassembled WGS sequence"/>
</dbReference>
<dbReference type="AlphaFoldDB" id="A0A1M6KJV3"/>
<dbReference type="GO" id="GO:0000976">
    <property type="term" value="F:transcription cis-regulatory region binding"/>
    <property type="evidence" value="ECO:0007669"/>
    <property type="project" value="TreeGrafter"/>
</dbReference>
<dbReference type="CDD" id="cd01574">
    <property type="entry name" value="PBP1_LacI"/>
    <property type="match status" value="1"/>
</dbReference>
<dbReference type="CDD" id="cd01392">
    <property type="entry name" value="HTH_LacI"/>
    <property type="match status" value="1"/>
</dbReference>
<dbReference type="PANTHER" id="PTHR30146">
    <property type="entry name" value="LACI-RELATED TRANSCRIPTIONAL REPRESSOR"/>
    <property type="match status" value="1"/>
</dbReference>
<dbReference type="SUPFAM" id="SSF47413">
    <property type="entry name" value="lambda repressor-like DNA-binding domains"/>
    <property type="match status" value="1"/>
</dbReference>
<evidence type="ECO:0000259" key="4">
    <source>
        <dbReference type="PROSITE" id="PS50932"/>
    </source>
</evidence>
<evidence type="ECO:0000313" key="6">
    <source>
        <dbReference type="Proteomes" id="UP000184512"/>
    </source>
</evidence>
<gene>
    <name evidence="5" type="ORF">SAMN02745244_02844</name>
</gene>
<dbReference type="SUPFAM" id="SSF53822">
    <property type="entry name" value="Periplasmic binding protein-like I"/>
    <property type="match status" value="1"/>
</dbReference>
<dbReference type="InterPro" id="IPR028082">
    <property type="entry name" value="Peripla_BP_I"/>
</dbReference>
<evidence type="ECO:0000256" key="1">
    <source>
        <dbReference type="ARBA" id="ARBA00023015"/>
    </source>
</evidence>
<dbReference type="InterPro" id="IPR000843">
    <property type="entry name" value="HTH_LacI"/>
</dbReference>
<feature type="domain" description="HTH lacI-type" evidence="4">
    <location>
        <begin position="7"/>
        <end position="61"/>
    </location>
</feature>
<accession>A0A1M6KJV3</accession>
<dbReference type="InterPro" id="IPR046335">
    <property type="entry name" value="LacI/GalR-like_sensor"/>
</dbReference>
<dbReference type="Gene3D" id="1.10.260.40">
    <property type="entry name" value="lambda repressor-like DNA-binding domains"/>
    <property type="match status" value="1"/>
</dbReference>
<dbReference type="PROSITE" id="PS50932">
    <property type="entry name" value="HTH_LACI_2"/>
    <property type="match status" value="1"/>
</dbReference>
<dbReference type="RefSeq" id="WP_217652260.1">
    <property type="nucleotide sequence ID" value="NZ_FQZG01000060.1"/>
</dbReference>
<protein>
    <submittedName>
        <fullName evidence="5">Transcriptional regulator, LacI family</fullName>
    </submittedName>
</protein>
<keyword evidence="1" id="KW-0805">Transcription regulation</keyword>
<evidence type="ECO:0000256" key="2">
    <source>
        <dbReference type="ARBA" id="ARBA00023125"/>
    </source>
</evidence>
<sequence length="335" mass="35520">MSTTTPISMADVARHAGVSAQTVSRVSNGAPGVKGPTRERVLRAMRELKYRPNSAARALKRGSFRSIAVVLSDLSSTGNLRTLRGVVEAAAASDYSVTVRTLGALTNESLRGAFDRLSESAVDAAVLLVEMDASAELNLDTLPLDRLVIVDSHAATAFPVVDSDQAAGARQAVDHLLALGHRGIHHVSGPARSFSSRARAAAWRERIEERGLYAPDLIQGDWSAESGYQAGHRLADLGSATAVFVANDEMALGLLRAFGERGVRVPEDISVIGFDDIELAPNFPVPLTTVHQDFDRVGALCVETVLRQIDSGVVTPGLTVVPTRLVVRASTSAPD</sequence>
<keyword evidence="2" id="KW-0238">DNA-binding</keyword>
<dbReference type="GO" id="GO:0003700">
    <property type="term" value="F:DNA-binding transcription factor activity"/>
    <property type="evidence" value="ECO:0007669"/>
    <property type="project" value="TreeGrafter"/>
</dbReference>
<name>A0A1M6KJV3_9ACTN</name>
<dbReference type="Gene3D" id="3.40.50.2300">
    <property type="match status" value="2"/>
</dbReference>
<evidence type="ECO:0000313" key="5">
    <source>
        <dbReference type="EMBL" id="SHJ59232.1"/>
    </source>
</evidence>
<keyword evidence="3" id="KW-0804">Transcription</keyword>
<dbReference type="SMART" id="SM00354">
    <property type="entry name" value="HTH_LACI"/>
    <property type="match status" value="1"/>
</dbReference>
<dbReference type="InterPro" id="IPR010982">
    <property type="entry name" value="Lambda_DNA-bd_dom_sf"/>
</dbReference>
<keyword evidence="6" id="KW-1185">Reference proteome</keyword>
<evidence type="ECO:0000256" key="3">
    <source>
        <dbReference type="ARBA" id="ARBA00023163"/>
    </source>
</evidence>
<reference evidence="5 6" key="1">
    <citation type="submission" date="2016-11" db="EMBL/GenBank/DDBJ databases">
        <authorList>
            <person name="Jaros S."/>
            <person name="Januszkiewicz K."/>
            <person name="Wedrychowicz H."/>
        </authorList>
    </citation>
    <scope>NUCLEOTIDE SEQUENCE [LARGE SCALE GENOMIC DNA]</scope>
    <source>
        <strain evidence="5 6">DSM 12906</strain>
    </source>
</reference>